<accession>X1DT62</accession>
<dbReference type="EMBL" id="BART01027974">
    <property type="protein sequence ID" value="GAG99586.1"/>
    <property type="molecule type" value="Genomic_DNA"/>
</dbReference>
<sequence length="47" mass="4927">DNAYAVGFSGYDDYLITVTASDSASLEKPTSPSVVTLDEDGAWAETP</sequence>
<comment type="caution">
    <text evidence="2">The sequence shown here is derived from an EMBL/GenBank/DDBJ whole genome shotgun (WGS) entry which is preliminary data.</text>
</comment>
<feature type="region of interest" description="Disordered" evidence="1">
    <location>
        <begin position="22"/>
        <end position="47"/>
    </location>
</feature>
<feature type="compositionally biased region" description="Polar residues" evidence="1">
    <location>
        <begin position="22"/>
        <end position="34"/>
    </location>
</feature>
<proteinExistence type="predicted"/>
<reference evidence="2" key="1">
    <citation type="journal article" date="2014" name="Front. Microbiol.">
        <title>High frequency of phylogenetically diverse reductive dehalogenase-homologous genes in deep subseafloor sedimentary metagenomes.</title>
        <authorList>
            <person name="Kawai M."/>
            <person name="Futagami T."/>
            <person name="Toyoda A."/>
            <person name="Takaki Y."/>
            <person name="Nishi S."/>
            <person name="Hori S."/>
            <person name="Arai W."/>
            <person name="Tsubouchi T."/>
            <person name="Morono Y."/>
            <person name="Uchiyama I."/>
            <person name="Ito T."/>
            <person name="Fujiyama A."/>
            <person name="Inagaki F."/>
            <person name="Takami H."/>
        </authorList>
    </citation>
    <scope>NUCLEOTIDE SEQUENCE</scope>
    <source>
        <strain evidence="2">Expedition CK06-06</strain>
    </source>
</reference>
<gene>
    <name evidence="2" type="ORF">S01H4_49455</name>
</gene>
<feature type="non-terminal residue" evidence="2">
    <location>
        <position position="1"/>
    </location>
</feature>
<evidence type="ECO:0000313" key="2">
    <source>
        <dbReference type="EMBL" id="GAG99586.1"/>
    </source>
</evidence>
<feature type="compositionally biased region" description="Acidic residues" evidence="1">
    <location>
        <begin position="37"/>
        <end position="47"/>
    </location>
</feature>
<evidence type="ECO:0000256" key="1">
    <source>
        <dbReference type="SAM" id="MobiDB-lite"/>
    </source>
</evidence>
<dbReference type="AlphaFoldDB" id="X1DT62"/>
<name>X1DT62_9ZZZZ</name>
<protein>
    <submittedName>
        <fullName evidence="2">Uncharacterized protein</fullName>
    </submittedName>
</protein>
<organism evidence="2">
    <name type="scientific">marine sediment metagenome</name>
    <dbReference type="NCBI Taxonomy" id="412755"/>
    <lineage>
        <taxon>unclassified sequences</taxon>
        <taxon>metagenomes</taxon>
        <taxon>ecological metagenomes</taxon>
    </lineage>
</organism>